<dbReference type="InterPro" id="IPR036365">
    <property type="entry name" value="PGBD-like_sf"/>
</dbReference>
<dbReference type="SUPFAM" id="SSF47090">
    <property type="entry name" value="PGBD-like"/>
    <property type="match status" value="1"/>
</dbReference>
<dbReference type="InterPro" id="IPR036366">
    <property type="entry name" value="PGBDSf"/>
</dbReference>
<evidence type="ECO:0000313" key="2">
    <source>
        <dbReference type="EMBL" id="PRQ04004.1"/>
    </source>
</evidence>
<organism evidence="2 3">
    <name type="scientific">Enhygromyxa salina</name>
    <dbReference type="NCBI Taxonomy" id="215803"/>
    <lineage>
        <taxon>Bacteria</taxon>
        <taxon>Pseudomonadati</taxon>
        <taxon>Myxococcota</taxon>
        <taxon>Polyangia</taxon>
        <taxon>Nannocystales</taxon>
        <taxon>Nannocystaceae</taxon>
        <taxon>Enhygromyxa</taxon>
    </lineage>
</organism>
<comment type="caution">
    <text evidence="2">The sequence shown here is derived from an EMBL/GenBank/DDBJ whole genome shotgun (WGS) entry which is preliminary data.</text>
</comment>
<dbReference type="Gene3D" id="1.10.101.10">
    <property type="entry name" value="PGBD-like superfamily/PGBD"/>
    <property type="match status" value="1"/>
</dbReference>
<dbReference type="Proteomes" id="UP000237968">
    <property type="component" value="Unassembled WGS sequence"/>
</dbReference>
<sequence>MLTGHTDRVGASSYSLSLSRDRARAIAHYLRDEIDDWLAWYSPQPVSAVWGTREDQHMLSAVTDDVSGEPFYTGPVHGVLDAGTRDAVIEFQTARGLSVDGVPGPQTRGALIADYMQLDGTTLPESAAVELLGCGEHHNEVPTADGVDEEANRRAEIFIFDPGSVDPPAPGQCPGAGCPYETWKERMTKTYNFGNEDVFADWDVLAFELVVDTGDDQHEVDTLMESS</sequence>
<dbReference type="InterPro" id="IPR002477">
    <property type="entry name" value="Peptidoglycan-bd-like"/>
</dbReference>
<name>A0A2S9YFW7_9BACT</name>
<gene>
    <name evidence="2" type="ORF">ENSA5_11870</name>
</gene>
<evidence type="ECO:0000313" key="3">
    <source>
        <dbReference type="Proteomes" id="UP000237968"/>
    </source>
</evidence>
<dbReference type="SUPFAM" id="SSF103088">
    <property type="entry name" value="OmpA-like"/>
    <property type="match status" value="1"/>
</dbReference>
<dbReference type="InterPro" id="IPR036737">
    <property type="entry name" value="OmpA-like_sf"/>
</dbReference>
<dbReference type="Pfam" id="PF01471">
    <property type="entry name" value="PG_binding_1"/>
    <property type="match status" value="1"/>
</dbReference>
<accession>A0A2S9YFW7</accession>
<proteinExistence type="predicted"/>
<dbReference type="EMBL" id="PVNK01000066">
    <property type="protein sequence ID" value="PRQ04004.1"/>
    <property type="molecule type" value="Genomic_DNA"/>
</dbReference>
<dbReference type="Gene3D" id="3.30.1330.60">
    <property type="entry name" value="OmpA-like domain"/>
    <property type="match status" value="1"/>
</dbReference>
<dbReference type="AlphaFoldDB" id="A0A2S9YFW7"/>
<reference evidence="2 3" key="1">
    <citation type="submission" date="2018-03" db="EMBL/GenBank/DDBJ databases">
        <title>Draft Genome Sequences of the Obligatory Marine Myxobacteria Enhygromyxa salina SWB005.</title>
        <authorList>
            <person name="Poehlein A."/>
            <person name="Moghaddam J.A."/>
            <person name="Harms H."/>
            <person name="Alanjari M."/>
            <person name="Koenig G.M."/>
            <person name="Daniel R."/>
            <person name="Schaeberle T.F."/>
        </authorList>
    </citation>
    <scope>NUCLEOTIDE SEQUENCE [LARGE SCALE GENOMIC DNA]</scope>
    <source>
        <strain evidence="2 3">SWB005</strain>
    </source>
</reference>
<protein>
    <submittedName>
        <fullName evidence="2">Putative peptidoglycan binding domain protein</fullName>
    </submittedName>
</protein>
<feature type="domain" description="Peptidoglycan binding-like" evidence="1">
    <location>
        <begin position="71"/>
        <end position="111"/>
    </location>
</feature>
<evidence type="ECO:0000259" key="1">
    <source>
        <dbReference type="Pfam" id="PF01471"/>
    </source>
</evidence>
<keyword evidence="3" id="KW-1185">Reference proteome</keyword>